<evidence type="ECO:0000313" key="8">
    <source>
        <dbReference type="EMBL" id="KAK4465133.1"/>
    </source>
</evidence>
<dbReference type="PANTHER" id="PTHR23501:SF155">
    <property type="entry name" value="EFFLUX PUMP AFOB"/>
    <property type="match status" value="1"/>
</dbReference>
<gene>
    <name evidence="8" type="ORF">QBC42DRAFT_344190</name>
</gene>
<feature type="transmembrane region" description="Helical" evidence="6">
    <location>
        <begin position="390"/>
        <end position="411"/>
    </location>
</feature>
<feature type="compositionally biased region" description="Polar residues" evidence="5">
    <location>
        <begin position="61"/>
        <end position="71"/>
    </location>
</feature>
<feature type="transmembrane region" description="Helical" evidence="6">
    <location>
        <begin position="242"/>
        <end position="263"/>
    </location>
</feature>
<keyword evidence="4 6" id="KW-0472">Membrane</keyword>
<evidence type="ECO:0000256" key="3">
    <source>
        <dbReference type="ARBA" id="ARBA00022989"/>
    </source>
</evidence>
<feature type="transmembrane region" description="Helical" evidence="6">
    <location>
        <begin position="480"/>
        <end position="504"/>
    </location>
</feature>
<feature type="domain" description="Major facilitator superfamily (MFS) profile" evidence="7">
    <location>
        <begin position="89"/>
        <end position="541"/>
    </location>
</feature>
<evidence type="ECO:0000256" key="5">
    <source>
        <dbReference type="SAM" id="MobiDB-lite"/>
    </source>
</evidence>
<dbReference type="AlphaFoldDB" id="A0AAV9I016"/>
<dbReference type="Gene3D" id="1.20.1250.20">
    <property type="entry name" value="MFS general substrate transporter like domains"/>
    <property type="match status" value="1"/>
</dbReference>
<keyword evidence="9" id="KW-1185">Reference proteome</keyword>
<evidence type="ECO:0000256" key="2">
    <source>
        <dbReference type="ARBA" id="ARBA00022692"/>
    </source>
</evidence>
<proteinExistence type="predicted"/>
<evidence type="ECO:0000256" key="4">
    <source>
        <dbReference type="ARBA" id="ARBA00023136"/>
    </source>
</evidence>
<feature type="compositionally biased region" description="Low complexity" evidence="5">
    <location>
        <begin position="15"/>
        <end position="33"/>
    </location>
</feature>
<dbReference type="PROSITE" id="PS50850">
    <property type="entry name" value="MFS"/>
    <property type="match status" value="1"/>
</dbReference>
<reference evidence="8" key="1">
    <citation type="journal article" date="2023" name="Mol. Phylogenet. Evol.">
        <title>Genome-scale phylogeny and comparative genomics of the fungal order Sordariales.</title>
        <authorList>
            <person name="Hensen N."/>
            <person name="Bonometti L."/>
            <person name="Westerberg I."/>
            <person name="Brannstrom I.O."/>
            <person name="Guillou S."/>
            <person name="Cros-Aarteil S."/>
            <person name="Calhoun S."/>
            <person name="Haridas S."/>
            <person name="Kuo A."/>
            <person name="Mondo S."/>
            <person name="Pangilinan J."/>
            <person name="Riley R."/>
            <person name="LaButti K."/>
            <person name="Andreopoulos B."/>
            <person name="Lipzen A."/>
            <person name="Chen C."/>
            <person name="Yan M."/>
            <person name="Daum C."/>
            <person name="Ng V."/>
            <person name="Clum A."/>
            <person name="Steindorff A."/>
            <person name="Ohm R.A."/>
            <person name="Martin F."/>
            <person name="Silar P."/>
            <person name="Natvig D.O."/>
            <person name="Lalanne C."/>
            <person name="Gautier V."/>
            <person name="Ament-Velasquez S.L."/>
            <person name="Kruys A."/>
            <person name="Hutchinson M.I."/>
            <person name="Powell A.J."/>
            <person name="Barry K."/>
            <person name="Miller A.N."/>
            <person name="Grigoriev I.V."/>
            <person name="Debuchy R."/>
            <person name="Gladieux P."/>
            <person name="Hiltunen Thoren M."/>
            <person name="Johannesson H."/>
        </authorList>
    </citation>
    <scope>NUCLEOTIDE SEQUENCE</scope>
    <source>
        <strain evidence="8">PSN324</strain>
    </source>
</reference>
<protein>
    <submittedName>
        <fullName evidence="8">Major facilitator superfamily transporter</fullName>
    </submittedName>
</protein>
<dbReference type="GO" id="GO:0022857">
    <property type="term" value="F:transmembrane transporter activity"/>
    <property type="evidence" value="ECO:0007669"/>
    <property type="project" value="InterPro"/>
</dbReference>
<feature type="transmembrane region" description="Helical" evidence="6">
    <location>
        <begin position="417"/>
        <end position="435"/>
    </location>
</feature>
<evidence type="ECO:0000259" key="7">
    <source>
        <dbReference type="PROSITE" id="PS50850"/>
    </source>
</evidence>
<feature type="transmembrane region" description="Helical" evidence="6">
    <location>
        <begin position="353"/>
        <end position="378"/>
    </location>
</feature>
<dbReference type="Proteomes" id="UP001321749">
    <property type="component" value="Unassembled WGS sequence"/>
</dbReference>
<dbReference type="Gene3D" id="1.20.1720.10">
    <property type="entry name" value="Multidrug resistance protein D"/>
    <property type="match status" value="1"/>
</dbReference>
<feature type="transmembrane region" description="Helical" evidence="6">
    <location>
        <begin position="447"/>
        <end position="468"/>
    </location>
</feature>
<dbReference type="EMBL" id="MU864942">
    <property type="protein sequence ID" value="KAK4465133.1"/>
    <property type="molecule type" value="Genomic_DNA"/>
</dbReference>
<dbReference type="PANTHER" id="PTHR23501">
    <property type="entry name" value="MAJOR FACILITATOR SUPERFAMILY"/>
    <property type="match status" value="1"/>
</dbReference>
<accession>A0AAV9I016</accession>
<evidence type="ECO:0000313" key="9">
    <source>
        <dbReference type="Proteomes" id="UP001321749"/>
    </source>
</evidence>
<feature type="transmembrane region" description="Helical" evidence="6">
    <location>
        <begin position="153"/>
        <end position="171"/>
    </location>
</feature>
<feature type="transmembrane region" description="Helical" evidence="6">
    <location>
        <begin position="314"/>
        <end position="333"/>
    </location>
</feature>
<dbReference type="InterPro" id="IPR036259">
    <property type="entry name" value="MFS_trans_sf"/>
</dbReference>
<reference evidence="8" key="2">
    <citation type="submission" date="2023-06" db="EMBL/GenBank/DDBJ databases">
        <authorList>
            <consortium name="Lawrence Berkeley National Laboratory"/>
            <person name="Mondo S.J."/>
            <person name="Hensen N."/>
            <person name="Bonometti L."/>
            <person name="Westerberg I."/>
            <person name="Brannstrom I.O."/>
            <person name="Guillou S."/>
            <person name="Cros-Aarteil S."/>
            <person name="Calhoun S."/>
            <person name="Haridas S."/>
            <person name="Kuo A."/>
            <person name="Pangilinan J."/>
            <person name="Riley R."/>
            <person name="Labutti K."/>
            <person name="Andreopoulos B."/>
            <person name="Lipzen A."/>
            <person name="Chen C."/>
            <person name="Yanf M."/>
            <person name="Daum C."/>
            <person name="Ng V."/>
            <person name="Clum A."/>
            <person name="Steindorff A."/>
            <person name="Ohm R."/>
            <person name="Martin F."/>
            <person name="Silar P."/>
            <person name="Natvig D."/>
            <person name="Lalanne C."/>
            <person name="Gautier V."/>
            <person name="Ament-Velasquez S.L."/>
            <person name="Kruys A."/>
            <person name="Hutchinson M.I."/>
            <person name="Powell A.J."/>
            <person name="Barry K."/>
            <person name="Miller A.N."/>
            <person name="Grigoriev I.V."/>
            <person name="Debuchy R."/>
            <person name="Gladieux P."/>
            <person name="Thoren M.H."/>
            <person name="Johannesson H."/>
        </authorList>
    </citation>
    <scope>NUCLEOTIDE SEQUENCE</scope>
    <source>
        <strain evidence="8">PSN324</strain>
    </source>
</reference>
<feature type="transmembrane region" description="Helical" evidence="6">
    <location>
        <begin position="210"/>
        <end position="230"/>
    </location>
</feature>
<organism evidence="8 9">
    <name type="scientific">Cladorrhinum samala</name>
    <dbReference type="NCBI Taxonomy" id="585594"/>
    <lineage>
        <taxon>Eukaryota</taxon>
        <taxon>Fungi</taxon>
        <taxon>Dikarya</taxon>
        <taxon>Ascomycota</taxon>
        <taxon>Pezizomycotina</taxon>
        <taxon>Sordariomycetes</taxon>
        <taxon>Sordariomycetidae</taxon>
        <taxon>Sordariales</taxon>
        <taxon>Podosporaceae</taxon>
        <taxon>Cladorrhinum</taxon>
    </lineage>
</organism>
<keyword evidence="2 6" id="KW-0812">Transmembrane</keyword>
<feature type="transmembrane region" description="Helical" evidence="6">
    <location>
        <begin position="183"/>
        <end position="204"/>
    </location>
</feature>
<comment type="subcellular location">
    <subcellularLocation>
        <location evidence="1">Membrane</location>
        <topology evidence="1">Multi-pass membrane protein</topology>
    </subcellularLocation>
</comment>
<dbReference type="InterPro" id="IPR020846">
    <property type="entry name" value="MFS_dom"/>
</dbReference>
<evidence type="ECO:0000256" key="6">
    <source>
        <dbReference type="SAM" id="Phobius"/>
    </source>
</evidence>
<dbReference type="SUPFAM" id="SSF103473">
    <property type="entry name" value="MFS general substrate transporter"/>
    <property type="match status" value="1"/>
</dbReference>
<dbReference type="CDD" id="cd17502">
    <property type="entry name" value="MFS_Azr1_MDR_like"/>
    <property type="match status" value="1"/>
</dbReference>
<feature type="transmembrane region" description="Helical" evidence="6">
    <location>
        <begin position="555"/>
        <end position="577"/>
    </location>
</feature>
<evidence type="ECO:0000256" key="1">
    <source>
        <dbReference type="ARBA" id="ARBA00004141"/>
    </source>
</evidence>
<sequence>MDEKAHHNLNSDSRTVVNPSPTPSLPSSSNNLPRNHEPALFETNVPSDYTSPPSHGGSDPKPSTNTAQRGAQSVPDDYPYPEGWKLHCILMPVLLAYFLVYLDLAIVSTATPAITARFNSLTDVGWYGGAYQLGSSAFQPISGKIYNYFSTKWAFLAFFCVFEVGSLLCAVSRSSAMFIVGRAVAGVGTSGLANGALTIIASVLPPRKQASFMGINIGLGQMGLALGPILGGVFTEYVNWRWCFYINLPVGAPVALLLLLMKVPEPVVKPPVREVLATAAKSLDLPGFMLVAPGAVMLLLGLQFGGNEHPWDSSVVIGLLCGGGATLLLFLAWEHRQGDRAMMPFAMLRNRVIRSAAVAMFFCLGALVIADFYLAIYFQAVKDSSPLVSGVHMLPTTIGMVLFTMVSGVMIERFGYYLPWILGGSSVAAAGYGLLSLLDKNTPAARWIGYQVLYGVGSGAMSSSAYIALQNLVPAAQIPIAMSILIFLQNMGGAVFLVAANTIFSNTLRSALNDRASTIGIPADVIIASGAFNVRDLVQGSTERLDAILDSYTDAIANVMYLGIGTSVGTFIFGWGLGWKDIRVARKLNAIRDSLEEDKPEVEKRKDGRV</sequence>
<keyword evidence="3 6" id="KW-1133">Transmembrane helix</keyword>
<dbReference type="InterPro" id="IPR011701">
    <property type="entry name" value="MFS"/>
</dbReference>
<feature type="region of interest" description="Disordered" evidence="5">
    <location>
        <begin position="1"/>
        <end position="74"/>
    </location>
</feature>
<feature type="compositionally biased region" description="Polar residues" evidence="5">
    <location>
        <begin position="44"/>
        <end position="53"/>
    </location>
</feature>
<feature type="transmembrane region" description="Helical" evidence="6">
    <location>
        <begin position="94"/>
        <end position="114"/>
    </location>
</feature>
<comment type="caution">
    <text evidence="8">The sequence shown here is derived from an EMBL/GenBank/DDBJ whole genome shotgun (WGS) entry which is preliminary data.</text>
</comment>
<name>A0AAV9I016_9PEZI</name>
<dbReference type="Pfam" id="PF07690">
    <property type="entry name" value="MFS_1"/>
    <property type="match status" value="1"/>
</dbReference>
<dbReference type="GO" id="GO:0005886">
    <property type="term" value="C:plasma membrane"/>
    <property type="evidence" value="ECO:0007669"/>
    <property type="project" value="TreeGrafter"/>
</dbReference>